<sequence>MHLRMIGSTLLLGLCSVTLLFGQTANESVPGREAPGSIQIPPPSMAGVSPLAGSIRAEGIPDEIVSLNCVALISSLKIEKNVVTFSGINHLSAAQQVHILKLNRATYLNDATLTVLAATPVSFTAAFSHPDVSPISDGGTALRTDCGAKASFRSDQKVDVFHNNLNYFRRHLSSDIGLFTYDNFLPLEQDAHYTFSTFSAPSYSWGNHGGWGVQKDRHQEVVFNSRGIAQANTLWCHKHGTGDVACGDYVYGYTDGGSTAQSDEGFTVDTRQGGESDAYFHGTVGKGATAGATVLPVVFSSGQETTTDGAFLLDITKGRLSGTVSGVDALVDGTSVHVLPVSLAGEQHLTASTGIGIIQTPLPIIAVANIPETITLEIKLTSGSFKPGVACLAGGWYPEHVSITAVEPPAGQRQRVTVIHKNPNPTAETDPSNPSSLWQGSVCGDYLSLDRNLARDGFRTSYAIVGATDPEHIAYVWNVNGSVRQNGIKLYSAPVPLKQLVRKGGVVTANFARANTSFLYNQAPSVVIADAANPSFNGTVSSPVYVGGQNVSVSWKQPGPDATSASATIDLPASSYGFHLYPGAEILAPQTPEGVSLEPNTVAWEAGDIIENPHNPSFQMRFRTTGVTQHTPPSGADSRGELWTFRGAGISANFRPSTWVNTNPCKLYMGCGGTLDPIIWTTHRGPYGILNRIDSAPMNGGVLFRVGCDSLGCDHPAPYALFVMQNGYISYDPATSTVSTAAFKADALTSKRLQVEGASIDKLSLPKTGDNDCLGVKDHVLVSGRSQPQGAPCIASIHWRGGNGLTVQQSGSAAEPTYTIVPEAGYYIPKLGNRGNAEPPPSSASTPVAASFTVAVANAGGSISCAAGYRCSAERGRIELASNRNAAAGKIVRVQARLEAGEVCTATQNGGTAFFGIGSGGESVAGFDITSGLAISGKVVIDYFCR</sequence>
<keyword evidence="2" id="KW-1185">Reference proteome</keyword>
<gene>
    <name evidence="1" type="ORF">BDD14_1010</name>
</gene>
<evidence type="ECO:0000313" key="2">
    <source>
        <dbReference type="Proteomes" id="UP000292958"/>
    </source>
</evidence>
<reference evidence="1 2" key="1">
    <citation type="submission" date="2019-02" db="EMBL/GenBank/DDBJ databases">
        <title>Genomic Encyclopedia of Archaeal and Bacterial Type Strains, Phase II (KMG-II): from individual species to whole genera.</title>
        <authorList>
            <person name="Goeker M."/>
        </authorList>
    </citation>
    <scope>NUCLEOTIDE SEQUENCE [LARGE SCALE GENOMIC DNA]</scope>
    <source>
        <strain evidence="1 2">DSM 18101</strain>
    </source>
</reference>
<protein>
    <submittedName>
        <fullName evidence="1">Uncharacterized protein</fullName>
    </submittedName>
</protein>
<name>A0A4Q7YRS7_9BACT</name>
<accession>A0A4Q7YRS7</accession>
<organism evidence="1 2">
    <name type="scientific">Edaphobacter modestus</name>
    <dbReference type="NCBI Taxonomy" id="388466"/>
    <lineage>
        <taxon>Bacteria</taxon>
        <taxon>Pseudomonadati</taxon>
        <taxon>Acidobacteriota</taxon>
        <taxon>Terriglobia</taxon>
        <taxon>Terriglobales</taxon>
        <taxon>Acidobacteriaceae</taxon>
        <taxon>Edaphobacter</taxon>
    </lineage>
</organism>
<comment type="caution">
    <text evidence="1">The sequence shown here is derived from an EMBL/GenBank/DDBJ whole genome shotgun (WGS) entry which is preliminary data.</text>
</comment>
<proteinExistence type="predicted"/>
<dbReference type="Proteomes" id="UP000292958">
    <property type="component" value="Unassembled WGS sequence"/>
</dbReference>
<dbReference type="OrthoDB" id="99954at2"/>
<dbReference type="AlphaFoldDB" id="A0A4Q7YRS7"/>
<evidence type="ECO:0000313" key="1">
    <source>
        <dbReference type="EMBL" id="RZU39623.1"/>
    </source>
</evidence>
<dbReference type="EMBL" id="SHKW01000001">
    <property type="protein sequence ID" value="RZU39623.1"/>
    <property type="molecule type" value="Genomic_DNA"/>
</dbReference>
<dbReference type="RefSeq" id="WP_130417807.1">
    <property type="nucleotide sequence ID" value="NZ_SHKW01000001.1"/>
</dbReference>